<keyword evidence="1" id="KW-0057">Aromatic amino acid biosynthesis</keyword>
<comment type="subcellular location">
    <subcellularLocation>
        <location evidence="1">Cytoplasm</location>
    </subcellularLocation>
</comment>
<dbReference type="EMBL" id="CP014230">
    <property type="protein sequence ID" value="AMD92849.1"/>
    <property type="molecule type" value="Genomic_DNA"/>
</dbReference>
<accession>A0A0X8JQ05</accession>
<name>A0A0X8JQ05_9BACT</name>
<dbReference type="PRINTS" id="PR01100">
    <property type="entry name" value="SHIKIMTKNASE"/>
</dbReference>
<dbReference type="UniPathway" id="UPA00053">
    <property type="reaction ID" value="UER00088"/>
</dbReference>
<gene>
    <name evidence="1" type="primary">aroK</name>
    <name evidence="2" type="ORF">AXF15_06845</name>
</gene>
<sequence>MNRFISKKVTVEEPDATMIFRPGQFRRAPFRLEEKNIYLVGMRASGKTTVGKALAAVFGCDFTDTDVMIVKTAGESIDSLVARHGWERFREMEKQALSEAAGLPGKVVGTGGGAVLAEENRRQMEKTGVIFYLAADAALLVRRLLADPQSAQRPALTALELHDEVVAVMSEREPLYMACMDHMLQAHREVDQLVDDILVALGLREWDYTQKERILDRY</sequence>
<dbReference type="GO" id="GO:0009073">
    <property type="term" value="P:aromatic amino acid family biosynthetic process"/>
    <property type="evidence" value="ECO:0007669"/>
    <property type="project" value="UniProtKB-KW"/>
</dbReference>
<dbReference type="GO" id="GO:0009423">
    <property type="term" value="P:chorismate biosynthetic process"/>
    <property type="evidence" value="ECO:0007669"/>
    <property type="project" value="UniProtKB-UniRule"/>
</dbReference>
<feature type="binding site" evidence="1">
    <location>
        <begin position="44"/>
        <end position="49"/>
    </location>
    <ligand>
        <name>ATP</name>
        <dbReference type="ChEBI" id="CHEBI:30616"/>
    </ligand>
</feature>
<dbReference type="AlphaFoldDB" id="A0A0X8JQ05"/>
<dbReference type="RefSeq" id="WP_066605156.1">
    <property type="nucleotide sequence ID" value="NZ_CP014230.1"/>
</dbReference>
<comment type="function">
    <text evidence="1">Catalyzes the specific phosphorylation of the 3-hydroxyl group of shikimic acid using ATP as a cosubstrate.</text>
</comment>
<comment type="subunit">
    <text evidence="1">Monomer.</text>
</comment>
<keyword evidence="1" id="KW-0808">Transferase</keyword>
<dbReference type="GO" id="GO:0008652">
    <property type="term" value="P:amino acid biosynthetic process"/>
    <property type="evidence" value="ECO:0007669"/>
    <property type="project" value="UniProtKB-KW"/>
</dbReference>
<dbReference type="Gene3D" id="3.40.50.300">
    <property type="entry name" value="P-loop containing nucleotide triphosphate hydrolases"/>
    <property type="match status" value="1"/>
</dbReference>
<dbReference type="OrthoDB" id="9800332at2"/>
<dbReference type="KEGG" id="doa:AXF15_06845"/>
<dbReference type="InterPro" id="IPR027417">
    <property type="entry name" value="P-loop_NTPase"/>
</dbReference>
<feature type="binding site" evidence="1">
    <location>
        <position position="172"/>
    </location>
    <ligand>
        <name>substrate</name>
    </ligand>
</feature>
<keyword evidence="1" id="KW-0460">Magnesium</keyword>
<comment type="similarity">
    <text evidence="1">Belongs to the shikimate kinase family.</text>
</comment>
<keyword evidence="1" id="KW-0479">Metal-binding</keyword>
<keyword evidence="1" id="KW-0547">Nucleotide-binding</keyword>
<comment type="cofactor">
    <cofactor evidence="1">
        <name>Mg(2+)</name>
        <dbReference type="ChEBI" id="CHEBI:18420"/>
    </cofactor>
    <text evidence="1">Binds 1 Mg(2+) ion per subunit.</text>
</comment>
<evidence type="ECO:0000313" key="2">
    <source>
        <dbReference type="EMBL" id="AMD92849.1"/>
    </source>
</evidence>
<dbReference type="CDD" id="cd00464">
    <property type="entry name" value="SK"/>
    <property type="match status" value="1"/>
</dbReference>
<organism evidence="2 3">
    <name type="scientific">Desulfomicrobium orale DSM 12838</name>
    <dbReference type="NCBI Taxonomy" id="888061"/>
    <lineage>
        <taxon>Bacteria</taxon>
        <taxon>Pseudomonadati</taxon>
        <taxon>Thermodesulfobacteriota</taxon>
        <taxon>Desulfovibrionia</taxon>
        <taxon>Desulfovibrionales</taxon>
        <taxon>Desulfomicrobiaceae</taxon>
        <taxon>Desulfomicrobium</taxon>
    </lineage>
</organism>
<dbReference type="HAMAP" id="MF_00109">
    <property type="entry name" value="Shikimate_kinase"/>
    <property type="match status" value="1"/>
</dbReference>
<dbReference type="GO" id="GO:0000287">
    <property type="term" value="F:magnesium ion binding"/>
    <property type="evidence" value="ECO:0007669"/>
    <property type="project" value="UniProtKB-UniRule"/>
</dbReference>
<feature type="binding site" evidence="1">
    <location>
        <position position="90"/>
    </location>
    <ligand>
        <name>substrate</name>
    </ligand>
</feature>
<dbReference type="InterPro" id="IPR000623">
    <property type="entry name" value="Shikimate_kinase/TSH1"/>
</dbReference>
<dbReference type="NCBIfam" id="NF002988">
    <property type="entry name" value="PRK03731.1"/>
    <property type="match status" value="1"/>
</dbReference>
<feature type="binding site" evidence="1">
    <location>
        <position position="153"/>
    </location>
    <ligand>
        <name>ATP</name>
        <dbReference type="ChEBI" id="CHEBI:30616"/>
    </ligand>
</feature>
<keyword evidence="1" id="KW-0963">Cytoplasm</keyword>
<dbReference type="PANTHER" id="PTHR21087">
    <property type="entry name" value="SHIKIMATE KINASE"/>
    <property type="match status" value="1"/>
</dbReference>
<dbReference type="InterPro" id="IPR031322">
    <property type="entry name" value="Shikimate/glucono_kinase"/>
</dbReference>
<feature type="binding site" evidence="1">
    <location>
        <position position="48"/>
    </location>
    <ligand>
        <name>Mg(2+)</name>
        <dbReference type="ChEBI" id="CHEBI:18420"/>
    </ligand>
</feature>
<proteinExistence type="inferred from homology"/>
<dbReference type="STRING" id="888061.AXF15_06845"/>
<dbReference type="GO" id="GO:0005524">
    <property type="term" value="F:ATP binding"/>
    <property type="evidence" value="ECO:0007669"/>
    <property type="project" value="UniProtKB-UniRule"/>
</dbReference>
<dbReference type="Pfam" id="PF01202">
    <property type="entry name" value="SKI"/>
    <property type="match status" value="1"/>
</dbReference>
<dbReference type="GO" id="GO:0004765">
    <property type="term" value="F:shikimate kinase activity"/>
    <property type="evidence" value="ECO:0007669"/>
    <property type="project" value="UniProtKB-UniRule"/>
</dbReference>
<keyword evidence="1" id="KW-0028">Amino-acid biosynthesis</keyword>
<feature type="binding site" evidence="1">
    <location>
        <position position="188"/>
    </location>
    <ligand>
        <name>ATP</name>
        <dbReference type="ChEBI" id="CHEBI:30616"/>
    </ligand>
</feature>
<comment type="catalytic activity">
    <reaction evidence="1">
        <text>shikimate + ATP = 3-phosphoshikimate + ADP + H(+)</text>
        <dbReference type="Rhea" id="RHEA:13121"/>
        <dbReference type="ChEBI" id="CHEBI:15378"/>
        <dbReference type="ChEBI" id="CHEBI:30616"/>
        <dbReference type="ChEBI" id="CHEBI:36208"/>
        <dbReference type="ChEBI" id="CHEBI:145989"/>
        <dbReference type="ChEBI" id="CHEBI:456216"/>
        <dbReference type="EC" id="2.7.1.71"/>
    </reaction>
</comment>
<feature type="binding site" evidence="1">
    <location>
        <position position="112"/>
    </location>
    <ligand>
        <name>substrate</name>
    </ligand>
</feature>
<dbReference type="EC" id="2.7.1.71" evidence="1"/>
<dbReference type="Proteomes" id="UP000063964">
    <property type="component" value="Chromosome"/>
</dbReference>
<dbReference type="PANTHER" id="PTHR21087:SF21">
    <property type="entry name" value="SHIKIMATE KINASE 2"/>
    <property type="match status" value="1"/>
</dbReference>
<protein>
    <recommendedName>
        <fullName evidence="1">Shikimate kinase</fullName>
        <shortName evidence="1">SK</shortName>
        <ecNumber evidence="1">2.7.1.71</ecNumber>
    </recommendedName>
</protein>
<reference evidence="3" key="1">
    <citation type="submission" date="2016-02" db="EMBL/GenBank/DDBJ databases">
        <authorList>
            <person name="Holder M.E."/>
            <person name="Ajami N.J."/>
            <person name="Petrosino J.F."/>
        </authorList>
    </citation>
    <scope>NUCLEOTIDE SEQUENCE [LARGE SCALE GENOMIC DNA]</scope>
    <source>
        <strain evidence="3">DSM 12838</strain>
    </source>
</reference>
<evidence type="ECO:0000256" key="1">
    <source>
        <dbReference type="HAMAP-Rule" id="MF_00109"/>
    </source>
</evidence>
<comment type="pathway">
    <text evidence="1">Metabolic intermediate biosynthesis; chorismate biosynthesis; chorismate from D-erythrose 4-phosphate and phosphoenolpyruvate: step 5/7.</text>
</comment>
<dbReference type="SUPFAM" id="SSF52540">
    <property type="entry name" value="P-loop containing nucleoside triphosphate hydrolases"/>
    <property type="match status" value="1"/>
</dbReference>
<dbReference type="GO" id="GO:0005829">
    <property type="term" value="C:cytosol"/>
    <property type="evidence" value="ECO:0007669"/>
    <property type="project" value="TreeGrafter"/>
</dbReference>
<keyword evidence="1" id="KW-0418">Kinase</keyword>
<keyword evidence="1" id="KW-0067">ATP-binding</keyword>
<keyword evidence="3" id="KW-1185">Reference proteome</keyword>
<evidence type="ECO:0000313" key="3">
    <source>
        <dbReference type="Proteomes" id="UP000063964"/>
    </source>
</evidence>
<feature type="binding site" evidence="1">
    <location>
        <position position="66"/>
    </location>
    <ligand>
        <name>substrate</name>
    </ligand>
</feature>